<proteinExistence type="predicted"/>
<dbReference type="RefSeq" id="WP_023050177.1">
    <property type="nucleotide sequence ID" value="NZ_CP173065.2"/>
</dbReference>
<dbReference type="HOGENOM" id="CLU_132073_0_0_0"/>
<reference evidence="1 2" key="1">
    <citation type="submission" date="2013-08" db="EMBL/GenBank/DDBJ databases">
        <authorList>
            <person name="Weinstock G."/>
            <person name="Sodergren E."/>
            <person name="Wylie T."/>
            <person name="Fulton L."/>
            <person name="Fulton R."/>
            <person name="Fronick C."/>
            <person name="O'Laughlin M."/>
            <person name="Godfrey J."/>
            <person name="Miner T."/>
            <person name="Herter B."/>
            <person name="Appelbaum E."/>
            <person name="Cordes M."/>
            <person name="Lek S."/>
            <person name="Wollam A."/>
            <person name="Pepin K.H."/>
            <person name="Palsikar V.B."/>
            <person name="Mitreva M."/>
            <person name="Wilson R.K."/>
        </authorList>
    </citation>
    <scope>NUCLEOTIDE SEQUENCE [LARGE SCALE GENOMIC DNA]</scope>
    <source>
        <strain evidence="1 2">ATCC BAA-474</strain>
    </source>
</reference>
<dbReference type="eggNOG" id="ENOG503337B">
    <property type="taxonomic scope" value="Bacteria"/>
</dbReference>
<evidence type="ECO:0000313" key="2">
    <source>
        <dbReference type="Proteomes" id="UP000017081"/>
    </source>
</evidence>
<gene>
    <name evidence="1" type="ORF">HMPREF0202_00631</name>
</gene>
<sequence length="127" mass="14865">MDYKIVTNNNKVFNFFKETDNVVYLEGYNIEKVLNFIEQKCLEGHRLLSDPILYNLENLDNPFKSILITDKQIEDNTHSIKIIVGVLDIIKKVNFTPKEAQDEISLEEFRFVDLNLIRDSITKISLL</sequence>
<dbReference type="AlphaFoldDB" id="U7VEB1"/>
<organism evidence="1 2">
    <name type="scientific">Cetobacterium somerae ATCC BAA-474</name>
    <dbReference type="NCBI Taxonomy" id="1319815"/>
    <lineage>
        <taxon>Bacteria</taxon>
        <taxon>Fusobacteriati</taxon>
        <taxon>Fusobacteriota</taxon>
        <taxon>Fusobacteriia</taxon>
        <taxon>Fusobacteriales</taxon>
        <taxon>Fusobacteriaceae</taxon>
        <taxon>Cetobacterium</taxon>
    </lineage>
</organism>
<dbReference type="NCBIfam" id="NF038093">
    <property type="entry name" value="GrdX"/>
    <property type="match status" value="1"/>
</dbReference>
<name>U7VEB1_9FUSO</name>
<accession>U7VEB1</accession>
<dbReference type="STRING" id="1319815.HMPREF0202_00631"/>
<dbReference type="Proteomes" id="UP000017081">
    <property type="component" value="Unassembled WGS sequence"/>
</dbReference>
<dbReference type="InterPro" id="IPR047735">
    <property type="entry name" value="GrdX-like"/>
</dbReference>
<keyword evidence="2" id="KW-1185">Reference proteome</keyword>
<protein>
    <submittedName>
        <fullName evidence="1">Uncharacterized protein</fullName>
    </submittedName>
</protein>
<dbReference type="EMBL" id="AXZF01000021">
    <property type="protein sequence ID" value="ERT69479.1"/>
    <property type="molecule type" value="Genomic_DNA"/>
</dbReference>
<comment type="caution">
    <text evidence="1">The sequence shown here is derived from an EMBL/GenBank/DDBJ whole genome shotgun (WGS) entry which is preliminary data.</text>
</comment>
<evidence type="ECO:0000313" key="1">
    <source>
        <dbReference type="EMBL" id="ERT69479.1"/>
    </source>
</evidence>